<reference evidence="1 2" key="1">
    <citation type="submission" date="2020-11" db="EMBL/GenBank/DDBJ databases">
        <authorList>
            <person name="Sun Q."/>
        </authorList>
    </citation>
    <scope>NUCLEOTIDE SEQUENCE [LARGE SCALE GENOMIC DNA]</scope>
    <source>
        <strain evidence="1 2">P8398</strain>
    </source>
</reference>
<dbReference type="RefSeq" id="WP_206092178.1">
    <property type="nucleotide sequence ID" value="NZ_CP065053.1"/>
</dbReference>
<organism evidence="1 2">
    <name type="scientific">Massilia antarctica</name>
    <dbReference type="NCBI Taxonomy" id="2765360"/>
    <lineage>
        <taxon>Bacteria</taxon>
        <taxon>Pseudomonadati</taxon>
        <taxon>Pseudomonadota</taxon>
        <taxon>Betaproteobacteria</taxon>
        <taxon>Burkholderiales</taxon>
        <taxon>Oxalobacteraceae</taxon>
        <taxon>Telluria group</taxon>
        <taxon>Massilia</taxon>
    </lineage>
</organism>
<dbReference type="Proteomes" id="UP000662888">
    <property type="component" value="Chromosome"/>
</dbReference>
<evidence type="ECO:0000313" key="1">
    <source>
        <dbReference type="EMBL" id="QPI52783.1"/>
    </source>
</evidence>
<accession>A0AA48WJD5</accession>
<sequence length="313" mass="32534">MMTNDAIKAISELDLEPIKMKLMHVESGEGWSLEKAEAVEVEYRRFLCLMKAFPEEDISPLVEVDIFWHYHILDTMKYAKDCEQAFGYFLHHYPYVGMSGAHDDAQVLQACADRMRDLYEQVFDESYGQRASAWCAKAAPAALASAWCAKAAPAALASAWCAKAAPAALASAWCAKAAPAALASAWCAKAAPAALASAWCAKAAPAAPASAWCAKAAPAAPASAWCAKAAPAAPASAWCAKAAPAIPAPASAWCAKAAPAALRSAWCVKTTPLGASAASSARAEPPATAEPMLVSAATAALIQSISHGDLQPA</sequence>
<gene>
    <name evidence="1" type="ORF">IV454_15620</name>
</gene>
<evidence type="ECO:0000313" key="2">
    <source>
        <dbReference type="Proteomes" id="UP000662888"/>
    </source>
</evidence>
<keyword evidence="2" id="KW-1185">Reference proteome</keyword>
<dbReference type="EMBL" id="CP065053">
    <property type="protein sequence ID" value="QPI52783.1"/>
    <property type="molecule type" value="Genomic_DNA"/>
</dbReference>
<name>A0AA48WJD5_9BURK</name>
<evidence type="ECO:0008006" key="3">
    <source>
        <dbReference type="Google" id="ProtNLM"/>
    </source>
</evidence>
<proteinExistence type="predicted"/>
<protein>
    <recommendedName>
        <fullName evidence="3">Glycine-rich domain-containing protein-like</fullName>
    </recommendedName>
</protein>